<dbReference type="Proteomes" id="UP000595894">
    <property type="component" value="Chromosome"/>
</dbReference>
<protein>
    <submittedName>
        <fullName evidence="3">PEPxxWA-CTERM sorting domain-containing protein</fullName>
    </submittedName>
</protein>
<proteinExistence type="predicted"/>
<keyword evidence="1" id="KW-0812">Transmembrane</keyword>
<evidence type="ECO:0000259" key="2">
    <source>
        <dbReference type="Pfam" id="PF07589"/>
    </source>
</evidence>
<dbReference type="AlphaFoldDB" id="A0A974NY28"/>
<sequence length="49" mass="5115">MSSSSGIFLTATDIGSVPETATWGMMIAGFGIMGAAMRTRRRSAKVSFA</sequence>
<name>A0A974NY28_9SPHN</name>
<gene>
    <name evidence="3" type="ORF">H5J25_13945</name>
</gene>
<keyword evidence="1" id="KW-1133">Transmembrane helix</keyword>
<accession>A0A974NY28</accession>
<reference evidence="4" key="1">
    <citation type="submission" date="2020-09" db="EMBL/GenBank/DDBJ databases">
        <title>Sphingomonas sp., a new species isolated from pork steak.</title>
        <authorList>
            <person name="Heidler von Heilborn D."/>
        </authorList>
    </citation>
    <scope>NUCLEOTIDE SEQUENCE [LARGE SCALE GENOMIC DNA]</scope>
</reference>
<feature type="transmembrane region" description="Helical" evidence="1">
    <location>
        <begin position="20"/>
        <end position="37"/>
    </location>
</feature>
<dbReference type="KEGG" id="sari:H5J25_13945"/>
<feature type="domain" description="Ice-binding protein C-terminal" evidence="2">
    <location>
        <begin position="16"/>
        <end position="41"/>
    </location>
</feature>
<dbReference type="Pfam" id="PF07589">
    <property type="entry name" value="PEP-CTERM"/>
    <property type="match status" value="1"/>
</dbReference>
<evidence type="ECO:0000313" key="4">
    <source>
        <dbReference type="Proteomes" id="UP000595894"/>
    </source>
</evidence>
<dbReference type="EMBL" id="CP061035">
    <property type="protein sequence ID" value="QQV79065.1"/>
    <property type="molecule type" value="Genomic_DNA"/>
</dbReference>
<keyword evidence="1" id="KW-0472">Membrane</keyword>
<keyword evidence="4" id="KW-1185">Reference proteome</keyword>
<evidence type="ECO:0000313" key="3">
    <source>
        <dbReference type="EMBL" id="QQV79065.1"/>
    </source>
</evidence>
<dbReference type="InterPro" id="IPR013424">
    <property type="entry name" value="Ice-binding_C"/>
</dbReference>
<organism evidence="3 4">
    <name type="scientific">Sphingomonas aliaeris</name>
    <dbReference type="NCBI Taxonomy" id="2759526"/>
    <lineage>
        <taxon>Bacteria</taxon>
        <taxon>Pseudomonadati</taxon>
        <taxon>Pseudomonadota</taxon>
        <taxon>Alphaproteobacteria</taxon>
        <taxon>Sphingomonadales</taxon>
        <taxon>Sphingomonadaceae</taxon>
        <taxon>Sphingomonas</taxon>
    </lineage>
</organism>
<dbReference type="NCBIfam" id="NF035944">
    <property type="entry name" value="PEPxxWA-CTERM"/>
    <property type="match status" value="1"/>
</dbReference>
<evidence type="ECO:0000256" key="1">
    <source>
        <dbReference type="SAM" id="Phobius"/>
    </source>
</evidence>